<keyword evidence="5 10" id="KW-0378">Hydrolase</keyword>
<dbReference type="GeneID" id="19881406"/>
<keyword evidence="14" id="KW-1185">Reference proteome</keyword>
<accession>L2GP47</accession>
<gene>
    <name evidence="13" type="ORF">VICG_00690</name>
</gene>
<dbReference type="GO" id="GO:0046872">
    <property type="term" value="F:metal ion binding"/>
    <property type="evidence" value="ECO:0007669"/>
    <property type="project" value="UniProtKB-KW"/>
</dbReference>
<keyword evidence="3 11" id="KW-0812">Transmembrane</keyword>
<dbReference type="AlphaFoldDB" id="L2GP47"/>
<dbReference type="VEuPathDB" id="MicrosporidiaDB:VICG_00690"/>
<dbReference type="HOGENOM" id="CLU_641241_0_0_1"/>
<evidence type="ECO:0000256" key="4">
    <source>
        <dbReference type="ARBA" id="ARBA00022723"/>
    </source>
</evidence>
<evidence type="ECO:0000256" key="1">
    <source>
        <dbReference type="ARBA" id="ARBA00022475"/>
    </source>
</evidence>
<evidence type="ECO:0000259" key="12">
    <source>
        <dbReference type="Pfam" id="PF01435"/>
    </source>
</evidence>
<evidence type="ECO:0000313" key="14">
    <source>
        <dbReference type="Proteomes" id="UP000011082"/>
    </source>
</evidence>
<organism evidence="13 14">
    <name type="scientific">Vittaforma corneae (strain ATCC 50505)</name>
    <name type="common">Microsporidian parasite</name>
    <name type="synonym">Nosema corneum</name>
    <dbReference type="NCBI Taxonomy" id="993615"/>
    <lineage>
        <taxon>Eukaryota</taxon>
        <taxon>Fungi</taxon>
        <taxon>Fungi incertae sedis</taxon>
        <taxon>Microsporidia</taxon>
        <taxon>Nosematidae</taxon>
        <taxon>Vittaforma</taxon>
    </lineage>
</organism>
<evidence type="ECO:0000256" key="9">
    <source>
        <dbReference type="ARBA" id="ARBA00023136"/>
    </source>
</evidence>
<dbReference type="EMBL" id="JH370133">
    <property type="protein sequence ID" value="ELA42290.1"/>
    <property type="molecule type" value="Genomic_DNA"/>
</dbReference>
<dbReference type="InterPro" id="IPR050083">
    <property type="entry name" value="HtpX_protease"/>
</dbReference>
<evidence type="ECO:0000256" key="3">
    <source>
        <dbReference type="ARBA" id="ARBA00022692"/>
    </source>
</evidence>
<keyword evidence="6 10" id="KW-0862">Zinc</keyword>
<evidence type="ECO:0000256" key="10">
    <source>
        <dbReference type="RuleBase" id="RU003983"/>
    </source>
</evidence>
<dbReference type="Pfam" id="PF01435">
    <property type="entry name" value="Peptidase_M48"/>
    <property type="match status" value="1"/>
</dbReference>
<evidence type="ECO:0000313" key="13">
    <source>
        <dbReference type="EMBL" id="ELA42290.1"/>
    </source>
</evidence>
<feature type="transmembrane region" description="Helical" evidence="11">
    <location>
        <begin position="88"/>
        <end position="112"/>
    </location>
</feature>
<dbReference type="Proteomes" id="UP000011082">
    <property type="component" value="Unassembled WGS sequence"/>
</dbReference>
<dbReference type="PANTHER" id="PTHR43221">
    <property type="entry name" value="PROTEASE HTPX"/>
    <property type="match status" value="1"/>
</dbReference>
<keyword evidence="2 10" id="KW-0645">Protease</keyword>
<keyword evidence="7 11" id="KW-1133">Transmembrane helix</keyword>
<feature type="transmembrane region" description="Helical" evidence="11">
    <location>
        <begin position="38"/>
        <end position="64"/>
    </location>
</feature>
<keyword evidence="8 10" id="KW-0482">Metalloprotease</keyword>
<dbReference type="InParanoid" id="L2GP47"/>
<dbReference type="GO" id="GO:0004222">
    <property type="term" value="F:metalloendopeptidase activity"/>
    <property type="evidence" value="ECO:0007669"/>
    <property type="project" value="InterPro"/>
</dbReference>
<dbReference type="InterPro" id="IPR001915">
    <property type="entry name" value="Peptidase_M48"/>
</dbReference>
<dbReference type="RefSeq" id="XP_007604141.1">
    <property type="nucleotide sequence ID" value="XM_007604079.1"/>
</dbReference>
<evidence type="ECO:0000256" key="7">
    <source>
        <dbReference type="ARBA" id="ARBA00022989"/>
    </source>
</evidence>
<reference evidence="14" key="1">
    <citation type="submission" date="2011-05" db="EMBL/GenBank/DDBJ databases">
        <title>The genome sequence of Vittaforma corneae strain ATCC 50505.</title>
        <authorList>
            <consortium name="The Broad Institute Genome Sequencing Platform"/>
            <person name="Cuomo C."/>
            <person name="Didier E."/>
            <person name="Bowers L."/>
            <person name="Young S.K."/>
            <person name="Zeng Q."/>
            <person name="Gargeya S."/>
            <person name="Fitzgerald M."/>
            <person name="Haas B."/>
            <person name="Abouelleil A."/>
            <person name="Alvarado L."/>
            <person name="Arachchi H.M."/>
            <person name="Berlin A."/>
            <person name="Chapman S.B."/>
            <person name="Gearin G."/>
            <person name="Goldberg J."/>
            <person name="Griggs A."/>
            <person name="Gujja S."/>
            <person name="Hansen M."/>
            <person name="Heiman D."/>
            <person name="Howarth C."/>
            <person name="Larimer J."/>
            <person name="Lui A."/>
            <person name="MacDonald P.J.P."/>
            <person name="McCowen C."/>
            <person name="Montmayeur A."/>
            <person name="Murphy C."/>
            <person name="Neiman D."/>
            <person name="Pearson M."/>
            <person name="Priest M."/>
            <person name="Roberts A."/>
            <person name="Saif S."/>
            <person name="Shea T."/>
            <person name="Sisk P."/>
            <person name="Stolte C."/>
            <person name="Sykes S."/>
            <person name="Wortman J."/>
            <person name="Nusbaum C."/>
            <person name="Birren B."/>
        </authorList>
    </citation>
    <scope>NUCLEOTIDE SEQUENCE [LARGE SCALE GENOMIC DNA]</scope>
    <source>
        <strain evidence="14">ATCC 50505</strain>
    </source>
</reference>
<comment type="cofactor">
    <cofactor evidence="10">
        <name>Zn(2+)</name>
        <dbReference type="ChEBI" id="CHEBI:29105"/>
    </cofactor>
    <text evidence="10">Binds 1 zinc ion per subunit.</text>
</comment>
<keyword evidence="9 11" id="KW-0472">Membrane</keyword>
<comment type="similarity">
    <text evidence="10">Belongs to the peptidase M48 family.</text>
</comment>
<evidence type="ECO:0000256" key="5">
    <source>
        <dbReference type="ARBA" id="ARBA00022801"/>
    </source>
</evidence>
<proteinExistence type="inferred from homology"/>
<evidence type="ECO:0000256" key="6">
    <source>
        <dbReference type="ARBA" id="ARBA00022833"/>
    </source>
</evidence>
<evidence type="ECO:0000256" key="2">
    <source>
        <dbReference type="ARBA" id="ARBA00022670"/>
    </source>
</evidence>
<name>L2GP47_VITCO</name>
<keyword evidence="4" id="KW-0479">Metal-binding</keyword>
<keyword evidence="1" id="KW-1003">Cell membrane</keyword>
<feature type="domain" description="Peptidase M48" evidence="12">
    <location>
        <begin position="254"/>
        <end position="420"/>
    </location>
</feature>
<dbReference type="GO" id="GO:0006508">
    <property type="term" value="P:proteolysis"/>
    <property type="evidence" value="ECO:0007669"/>
    <property type="project" value="UniProtKB-KW"/>
</dbReference>
<evidence type="ECO:0000256" key="8">
    <source>
        <dbReference type="ARBA" id="ARBA00023049"/>
    </source>
</evidence>
<dbReference type="PANTHER" id="PTHR43221:SF2">
    <property type="entry name" value="PROTEASE HTPX HOMOLOG"/>
    <property type="match status" value="1"/>
</dbReference>
<sequence>MNGNIHERPEIINIARNVKMDNQVTQQGFQHRSKIQKLALAFGVYFLFNALIFSYTFFYFYWLIPNSIKMEVNLEKVFTFTYNRSYNIFITHLIGIFPAIFISLLLVVQWIIVRITNYLVRNESRKICIRNAVENTISTLIILAVLNFLDMNRFWKLTICGIYTLVFIKICFSGSSISQKLIRVLMLLIYININILEDDPHTKSISLMEYLASNNNVDAGNYKSFLSKYNFKTYNVTVFASEFFAAASSVRIGSYSMIAICDNLFNPLHFDMFRAVFLHELGHCNLHHSHILFACMALFAISILGYLVTFLRKSENNTVKKYAECMRFVFTVAIFLEIPLNSFSQLLEFQADDFASKLEPQLVKNLIFSLLAHEKLPDAVFLNEHIVNLTVKSDTFIYPTFHPFYTHPSVFERMKRLSSMDEQVVSFS</sequence>
<evidence type="ECO:0000256" key="11">
    <source>
        <dbReference type="SAM" id="Phobius"/>
    </source>
</evidence>
<feature type="transmembrane region" description="Helical" evidence="11">
    <location>
        <begin position="132"/>
        <end position="149"/>
    </location>
</feature>
<feature type="transmembrane region" description="Helical" evidence="11">
    <location>
        <begin position="291"/>
        <end position="311"/>
    </location>
</feature>
<feature type="transmembrane region" description="Helical" evidence="11">
    <location>
        <begin position="155"/>
        <end position="172"/>
    </location>
</feature>
<protein>
    <recommendedName>
        <fullName evidence="12">Peptidase M48 domain-containing protein</fullName>
    </recommendedName>
</protein>